<dbReference type="InterPro" id="IPR029016">
    <property type="entry name" value="GAF-like_dom_sf"/>
</dbReference>
<dbReference type="PANTHER" id="PTHR32071">
    <property type="entry name" value="TRANSCRIPTIONAL REGULATORY PROTEIN"/>
    <property type="match status" value="1"/>
</dbReference>
<dbReference type="Proteomes" id="UP001149400">
    <property type="component" value="Unassembled WGS sequence"/>
</dbReference>
<evidence type="ECO:0000256" key="3">
    <source>
        <dbReference type="ARBA" id="ARBA00023015"/>
    </source>
</evidence>
<dbReference type="Gene3D" id="1.10.10.60">
    <property type="entry name" value="Homeodomain-like"/>
    <property type="match status" value="1"/>
</dbReference>
<dbReference type="SUPFAM" id="SSF52540">
    <property type="entry name" value="P-loop containing nucleoside triphosphate hydrolases"/>
    <property type="match status" value="1"/>
</dbReference>
<dbReference type="Gene3D" id="3.40.50.300">
    <property type="entry name" value="P-loop containing nucleotide triphosphate hydrolases"/>
    <property type="match status" value="1"/>
</dbReference>
<dbReference type="PROSITE" id="PS00676">
    <property type="entry name" value="SIGMA54_INTERACT_2"/>
    <property type="match status" value="1"/>
</dbReference>
<evidence type="ECO:0000259" key="6">
    <source>
        <dbReference type="PROSITE" id="PS50045"/>
    </source>
</evidence>
<dbReference type="SUPFAM" id="SSF46689">
    <property type="entry name" value="Homeodomain-like"/>
    <property type="match status" value="1"/>
</dbReference>
<evidence type="ECO:0000313" key="7">
    <source>
        <dbReference type="EMBL" id="MDD1792230.1"/>
    </source>
</evidence>
<feature type="domain" description="Sigma-54 factor interaction" evidence="6">
    <location>
        <begin position="325"/>
        <end position="555"/>
    </location>
</feature>
<accession>A0ABT5QW28</accession>
<evidence type="ECO:0000256" key="1">
    <source>
        <dbReference type="ARBA" id="ARBA00022741"/>
    </source>
</evidence>
<organism evidence="7 8">
    <name type="scientific">Enterovibrio gelatinilyticus</name>
    <dbReference type="NCBI Taxonomy" id="2899819"/>
    <lineage>
        <taxon>Bacteria</taxon>
        <taxon>Pseudomonadati</taxon>
        <taxon>Pseudomonadota</taxon>
        <taxon>Gammaproteobacteria</taxon>
        <taxon>Vibrionales</taxon>
        <taxon>Vibrionaceae</taxon>
        <taxon>Enterovibrio</taxon>
    </lineage>
</organism>
<proteinExistence type="predicted"/>
<protein>
    <submittedName>
        <fullName evidence="7">Sigma-54-dependent Fis family transcriptional regulator</fullName>
    </submittedName>
</protein>
<dbReference type="InterPro" id="IPR002197">
    <property type="entry name" value="HTH_Fis"/>
</dbReference>
<dbReference type="PROSITE" id="PS50045">
    <property type="entry name" value="SIGMA54_INTERACT_4"/>
    <property type="match status" value="1"/>
</dbReference>
<dbReference type="Pfam" id="PF00158">
    <property type="entry name" value="Sigma54_activat"/>
    <property type="match status" value="1"/>
</dbReference>
<dbReference type="InterPro" id="IPR027417">
    <property type="entry name" value="P-loop_NTPase"/>
</dbReference>
<dbReference type="CDD" id="cd00009">
    <property type="entry name" value="AAA"/>
    <property type="match status" value="1"/>
</dbReference>
<name>A0ABT5QW28_9GAMM</name>
<evidence type="ECO:0000256" key="5">
    <source>
        <dbReference type="ARBA" id="ARBA00023163"/>
    </source>
</evidence>
<dbReference type="InterPro" id="IPR025943">
    <property type="entry name" value="Sigma_54_int_dom_ATP-bd_2"/>
</dbReference>
<dbReference type="InterPro" id="IPR003593">
    <property type="entry name" value="AAA+_ATPase"/>
</dbReference>
<reference evidence="7" key="1">
    <citation type="submission" date="2021-12" db="EMBL/GenBank/DDBJ databases">
        <title>Enterovibrio ZSDZ35 sp. nov. and Enterovibrio ZSDZ42 sp. nov., isolated from coastal seawater in Qingdao.</title>
        <authorList>
            <person name="Zhang P."/>
        </authorList>
    </citation>
    <scope>NUCLEOTIDE SEQUENCE</scope>
    <source>
        <strain evidence="7">ZSDZ42</strain>
    </source>
</reference>
<dbReference type="InterPro" id="IPR009057">
    <property type="entry name" value="Homeodomain-like_sf"/>
</dbReference>
<dbReference type="PRINTS" id="PR01590">
    <property type="entry name" value="HTHFIS"/>
</dbReference>
<dbReference type="InterPro" id="IPR025944">
    <property type="entry name" value="Sigma_54_int_dom_CS"/>
</dbReference>
<gene>
    <name evidence="7" type="ORF">LRP50_03720</name>
</gene>
<dbReference type="InterPro" id="IPR002078">
    <property type="entry name" value="Sigma_54_int"/>
</dbReference>
<keyword evidence="2" id="KW-0067">ATP-binding</keyword>
<dbReference type="Pfam" id="PF25601">
    <property type="entry name" value="AAA_lid_14"/>
    <property type="match status" value="1"/>
</dbReference>
<comment type="caution">
    <text evidence="7">The sequence shown here is derived from an EMBL/GenBank/DDBJ whole genome shotgun (WGS) entry which is preliminary data.</text>
</comment>
<evidence type="ECO:0000313" key="8">
    <source>
        <dbReference type="Proteomes" id="UP001149400"/>
    </source>
</evidence>
<sequence length="647" mass="71373">MSSYPQQNKEISQHVPTIISPISSSWQRCKQLYKLDPSHIPSVERLSKPEIKEDKERFDEMLVDSIPLLNNLRHTALDSGYCILVTNAQGVVIDRYIDSDVSRELSTECLQHGSVWSESLVGTNGVGTCLETQKSLTVFAEEHFGHPLKHLTCSAAPLIAPDGSIFGVLDVSSFARGNKEVQGFALNLVCETANKIEALLFRKQYDQHYLVALSSSAISNDLDTTCFVAINTSGIILAATTPSLTMMGVRKREEVIGQSFEHLFGISLDSVSSARGASIPAPSTHHQAPLWVARVVSPAVERLFSAKRAPSRLKPTDANSPIMNIAGPDQTLIQQAAICLRTVNRSINILLQGETGTGKEVWAQAIHESSDRKNKPFVTLNCASIPESLIESELFGYSSGTFTGGLKGGKMGKILASDGGTIFLDEIGDMPLALQARLLRVIAENEITPLGQIEPIKVNLHVICATHRNLKELVKNGEFREDLYYRISGVNIKLPALRNRMDQSDIIDRILKKLCDDEGIESPYTVSKRALARLESYRWPGNIRQLKNVLQFAICMCDGKEIDLGDLPEEVMPSAPSSNENTTAPNNHVLSVDPALSADESLEKEHIMKILEENRWIVTRAAKAMNVSRSTLHRKLKKYDLLLAEDE</sequence>
<keyword evidence="8" id="KW-1185">Reference proteome</keyword>
<dbReference type="PANTHER" id="PTHR32071:SF77">
    <property type="entry name" value="TRANSCRIPTIONAL REGULATORY PROTEIN"/>
    <property type="match status" value="1"/>
</dbReference>
<dbReference type="EMBL" id="JAJUBC010000003">
    <property type="protein sequence ID" value="MDD1792230.1"/>
    <property type="molecule type" value="Genomic_DNA"/>
</dbReference>
<keyword evidence="3" id="KW-0805">Transcription regulation</keyword>
<dbReference type="SMART" id="SM00382">
    <property type="entry name" value="AAA"/>
    <property type="match status" value="1"/>
</dbReference>
<evidence type="ECO:0000256" key="4">
    <source>
        <dbReference type="ARBA" id="ARBA00023125"/>
    </source>
</evidence>
<dbReference type="PROSITE" id="PS00688">
    <property type="entry name" value="SIGMA54_INTERACT_3"/>
    <property type="match status" value="1"/>
</dbReference>
<dbReference type="Gene3D" id="1.10.8.60">
    <property type="match status" value="1"/>
</dbReference>
<dbReference type="Pfam" id="PF02954">
    <property type="entry name" value="HTH_8"/>
    <property type="match status" value="1"/>
</dbReference>
<dbReference type="Gene3D" id="3.30.450.40">
    <property type="match status" value="1"/>
</dbReference>
<evidence type="ECO:0000256" key="2">
    <source>
        <dbReference type="ARBA" id="ARBA00022840"/>
    </source>
</evidence>
<keyword evidence="5" id="KW-0804">Transcription</keyword>
<dbReference type="InterPro" id="IPR058031">
    <property type="entry name" value="AAA_lid_NorR"/>
</dbReference>
<keyword evidence="1" id="KW-0547">Nucleotide-binding</keyword>
<keyword evidence="4" id="KW-0238">DNA-binding</keyword>
<dbReference type="RefSeq" id="WP_274163144.1">
    <property type="nucleotide sequence ID" value="NZ_JAJUBC010000003.1"/>
</dbReference>